<dbReference type="Pfam" id="PF10448">
    <property type="entry name" value="POC3_POC4"/>
    <property type="match status" value="1"/>
</dbReference>
<gene>
    <name evidence="1" type="primary">KAFR0J01180</name>
    <name evidence="1" type="ORF">KAFR_0J01180</name>
</gene>
<keyword evidence="2" id="KW-1185">Reference proteome</keyword>
<dbReference type="GO" id="GO:0005737">
    <property type="term" value="C:cytoplasm"/>
    <property type="evidence" value="ECO:0007669"/>
    <property type="project" value="EnsemblFungi"/>
</dbReference>
<accession>H2B0N5</accession>
<evidence type="ECO:0008006" key="3">
    <source>
        <dbReference type="Google" id="ProtNLM"/>
    </source>
</evidence>
<proteinExistence type="predicted"/>
<dbReference type="GO" id="GO:0032991">
    <property type="term" value="C:protein-containing complex"/>
    <property type="evidence" value="ECO:0007669"/>
    <property type="project" value="EnsemblFungi"/>
</dbReference>
<dbReference type="InParanoid" id="H2B0N5"/>
<sequence>MLYFEFKGEFGPDVKSLEGSTLNISATHFTNQILIQIRASGEMDSTYEVTQRGIRPMEQIFSRPIAGQNGVLEENEEEEEEFETMRDHLSDYNVIVRLGDSNDAKIPVICTQIANLYQTVILPQSAPVLRGDNFSGVNLLITLNSKMWRQDENDSNVDFAKLVFLLKSIKEMYVK</sequence>
<dbReference type="eggNOG" id="ENOG502S42X">
    <property type="taxonomic scope" value="Eukaryota"/>
</dbReference>
<dbReference type="OrthoDB" id="3980246at2759"/>
<dbReference type="EMBL" id="HE650830">
    <property type="protein sequence ID" value="CCF60185.1"/>
    <property type="molecule type" value="Genomic_DNA"/>
</dbReference>
<dbReference type="KEGG" id="kaf:KAFR_0J01180"/>
<dbReference type="GO" id="GO:0070481">
    <property type="term" value="P:nuclear-transcribed mRNA catabolic process, non-stop decay"/>
    <property type="evidence" value="ECO:0007669"/>
    <property type="project" value="EnsemblFungi"/>
</dbReference>
<dbReference type="AlphaFoldDB" id="H2B0N5"/>
<dbReference type="Proteomes" id="UP000005220">
    <property type="component" value="Chromosome 10"/>
</dbReference>
<dbReference type="STRING" id="1071382.H2B0N5"/>
<evidence type="ECO:0000313" key="1">
    <source>
        <dbReference type="EMBL" id="CCF60185.1"/>
    </source>
</evidence>
<dbReference type="GeneID" id="13883835"/>
<dbReference type="RefSeq" id="XP_003959320.1">
    <property type="nucleotide sequence ID" value="XM_003959271.1"/>
</dbReference>
<evidence type="ECO:0000313" key="2">
    <source>
        <dbReference type="Proteomes" id="UP000005220"/>
    </source>
</evidence>
<organism evidence="1 2">
    <name type="scientific">Kazachstania africana (strain ATCC 22294 / BCRC 22015 / CBS 2517 / CECT 1963 / NBRC 1671 / NRRL Y-8276)</name>
    <name type="common">Yeast</name>
    <name type="synonym">Kluyveromyces africanus</name>
    <dbReference type="NCBI Taxonomy" id="1071382"/>
    <lineage>
        <taxon>Eukaryota</taxon>
        <taxon>Fungi</taxon>
        <taxon>Dikarya</taxon>
        <taxon>Ascomycota</taxon>
        <taxon>Saccharomycotina</taxon>
        <taxon>Saccharomycetes</taxon>
        <taxon>Saccharomycetales</taxon>
        <taxon>Saccharomycetaceae</taxon>
        <taxon>Kazachstania</taxon>
    </lineage>
</organism>
<dbReference type="InterPro" id="IPR053720">
    <property type="entry name" value="Psm_Assembly_Chaperone"/>
</dbReference>
<dbReference type="GO" id="GO:0005634">
    <property type="term" value="C:nucleus"/>
    <property type="evidence" value="ECO:0007669"/>
    <property type="project" value="EnsemblFungi"/>
</dbReference>
<dbReference type="Gene3D" id="3.30.230.90">
    <property type="match status" value="1"/>
</dbReference>
<dbReference type="HOGENOM" id="CLU_133914_0_0_1"/>
<protein>
    <recommendedName>
        <fullName evidence="3">Proteasome chaperone 3</fullName>
    </recommendedName>
</protein>
<reference evidence="1 2" key="1">
    <citation type="journal article" date="2011" name="Proc. Natl. Acad. Sci. U.S.A.">
        <title>Evolutionary erosion of yeast sex chromosomes by mating-type switching accidents.</title>
        <authorList>
            <person name="Gordon J.L."/>
            <person name="Armisen D."/>
            <person name="Proux-Wera E."/>
            <person name="Oheigeartaigh S.S."/>
            <person name="Byrne K.P."/>
            <person name="Wolfe K.H."/>
        </authorList>
    </citation>
    <scope>NUCLEOTIDE SEQUENCE [LARGE SCALE GENOMIC DNA]</scope>
    <source>
        <strain evidence="2">ATCC 22294 / BCRC 22015 / CBS 2517 / CECT 1963 / NBRC 1671 / NRRL Y-8276</strain>
    </source>
</reference>
<dbReference type="FunCoup" id="H2B0N5">
    <property type="interactions" value="37"/>
</dbReference>
<dbReference type="GO" id="GO:0043248">
    <property type="term" value="P:proteasome assembly"/>
    <property type="evidence" value="ECO:0007669"/>
    <property type="project" value="EnsemblFungi"/>
</dbReference>
<name>H2B0N5_KAZAF</name>
<dbReference type="InterPro" id="IPR018854">
    <property type="entry name" value="Psome_chaperone_3/4"/>
</dbReference>
<dbReference type="GO" id="GO:0051131">
    <property type="term" value="P:chaperone-mediated protein complex assembly"/>
    <property type="evidence" value="ECO:0007669"/>
    <property type="project" value="EnsemblFungi"/>
</dbReference>